<dbReference type="KEGG" id="muc:MuYL_3490"/>
<protein>
    <submittedName>
        <fullName evidence="1">Uncharacterized protein</fullName>
    </submittedName>
</protein>
<dbReference type="EMBL" id="CP022743">
    <property type="protein sequence ID" value="ASU35375.1"/>
    <property type="molecule type" value="Genomic_DNA"/>
</dbReference>
<reference evidence="1 2" key="1">
    <citation type="submission" date="2017-08" db="EMBL/GenBank/DDBJ databases">
        <title>Complete genome sequence of Mucilaginibacter sp. strain BJC16-A31.</title>
        <authorList>
            <consortium name="Henan University of Science and Technology"/>
            <person name="You X."/>
        </authorList>
    </citation>
    <scope>NUCLEOTIDE SEQUENCE [LARGE SCALE GENOMIC DNA]</scope>
    <source>
        <strain evidence="1 2">BJC16-A31</strain>
    </source>
</reference>
<dbReference type="Proteomes" id="UP000215002">
    <property type="component" value="Chromosome"/>
</dbReference>
<accession>A0A223NZU1</accession>
<evidence type="ECO:0000313" key="1">
    <source>
        <dbReference type="EMBL" id="ASU35375.1"/>
    </source>
</evidence>
<evidence type="ECO:0000313" key="2">
    <source>
        <dbReference type="Proteomes" id="UP000215002"/>
    </source>
</evidence>
<dbReference type="AlphaFoldDB" id="A0A223NZU1"/>
<sequence>MPNENPKTELQLLLNDEKCTLEDIEQFHELLDGSINDLIDIRRRIEIERNKSPLRII</sequence>
<keyword evidence="2" id="KW-1185">Reference proteome</keyword>
<gene>
    <name evidence="1" type="ORF">MuYL_3490</name>
</gene>
<proteinExistence type="predicted"/>
<organism evidence="1 2">
    <name type="scientific">Mucilaginibacter xinganensis</name>
    <dbReference type="NCBI Taxonomy" id="1234841"/>
    <lineage>
        <taxon>Bacteria</taxon>
        <taxon>Pseudomonadati</taxon>
        <taxon>Bacteroidota</taxon>
        <taxon>Sphingobacteriia</taxon>
        <taxon>Sphingobacteriales</taxon>
        <taxon>Sphingobacteriaceae</taxon>
        <taxon>Mucilaginibacter</taxon>
    </lineage>
</organism>
<name>A0A223NZU1_9SPHI</name>